<dbReference type="eggNOG" id="COG0840">
    <property type="taxonomic scope" value="Bacteria"/>
</dbReference>
<evidence type="ECO:0000313" key="4">
    <source>
        <dbReference type="Proteomes" id="UP000030652"/>
    </source>
</evidence>
<evidence type="ECO:0000259" key="2">
    <source>
        <dbReference type="Pfam" id="PF11845"/>
    </source>
</evidence>
<accession>A0A0B0ECT6</accession>
<gene>
    <name evidence="3" type="ORF">SCABRO_03205</name>
</gene>
<evidence type="ECO:0000256" key="1">
    <source>
        <dbReference type="SAM" id="Phobius"/>
    </source>
</evidence>
<comment type="caution">
    <text evidence="3">The sequence shown here is derived from an EMBL/GenBank/DDBJ whole genome shotgun (WGS) entry which is preliminary data.</text>
</comment>
<sequence length="439" mass="49303">MTIGKKFVLVFSIFLVAVLIGAFFVFKTTREQQSDLVVVNLAANQRILTQKYFKEYINELMPRQVRYSTIKAAEIATIQIVEDRKQYTKNIIAKLKKDGITNVHPNRNYTNLDGGIPLPATFVQEVSSTINKQGVYSYDLLSKWNINKEKNLRTDFEREAFDFLYQDKGNVFSRFMEHNGIFTLRYATPDVAGAEACVKCHNSHEDSPKKDFKLGEVMGILVVNIPIGTMSAKTEAFFADSDDGKFGEDTFLKTKKVFDTTLGALISGGKAPLDMEMKKFTTLPACNDRPILAKLIEAKKYWNTTQANLQALLDTEINSAEYIVAYDDAFTSANSTMHAINDAAALYQAGSKERMSMLLKIQTLSVIIVCAVIGLGWLLFARPLINFLSGLVAKLSDSSEHIALAAEELSSAGQSLAQVHQNRHPLWKRHRHPWKRCHP</sequence>
<name>A0A0B0ECT6_9BACT</name>
<keyword evidence="1" id="KW-0812">Transmembrane</keyword>
<organism evidence="3 4">
    <name type="scientific">Candidatus Scalindua brodae</name>
    <dbReference type="NCBI Taxonomy" id="237368"/>
    <lineage>
        <taxon>Bacteria</taxon>
        <taxon>Pseudomonadati</taxon>
        <taxon>Planctomycetota</taxon>
        <taxon>Candidatus Brocadiia</taxon>
        <taxon>Candidatus Brocadiales</taxon>
        <taxon>Candidatus Scalinduaceae</taxon>
        <taxon>Candidatus Scalindua</taxon>
    </lineage>
</organism>
<protein>
    <recommendedName>
        <fullName evidence="2">Tll0287-like domain-containing protein</fullName>
    </recommendedName>
</protein>
<feature type="transmembrane region" description="Helical" evidence="1">
    <location>
        <begin position="7"/>
        <end position="26"/>
    </location>
</feature>
<dbReference type="EMBL" id="JRYO01000221">
    <property type="protein sequence ID" value="KHE91047.1"/>
    <property type="molecule type" value="Genomic_DNA"/>
</dbReference>
<proteinExistence type="predicted"/>
<feature type="transmembrane region" description="Helical" evidence="1">
    <location>
        <begin position="361"/>
        <end position="380"/>
    </location>
</feature>
<keyword evidence="1" id="KW-0472">Membrane</keyword>
<evidence type="ECO:0000313" key="3">
    <source>
        <dbReference type="EMBL" id="KHE91047.1"/>
    </source>
</evidence>
<dbReference type="InterPro" id="IPR021796">
    <property type="entry name" value="Tll0287-like_dom"/>
</dbReference>
<keyword evidence="1" id="KW-1133">Transmembrane helix</keyword>
<reference evidence="3 4" key="1">
    <citation type="submission" date="2014-10" db="EMBL/GenBank/DDBJ databases">
        <title>Draft genome of anammox bacterium scalindua brodae, obtained using differential coverage binning of sequence data from two enrichment reactors.</title>
        <authorList>
            <person name="Speth D.R."/>
            <person name="Russ L."/>
            <person name="Kartal B."/>
            <person name="Op den Camp H.J."/>
            <person name="Dutilh B.E."/>
            <person name="Jetten M.S."/>
        </authorList>
    </citation>
    <scope>NUCLEOTIDE SEQUENCE [LARGE SCALE GENOMIC DNA]</scope>
    <source>
        <strain evidence="3">RU1</strain>
    </source>
</reference>
<dbReference type="AlphaFoldDB" id="A0A0B0ECT6"/>
<dbReference type="Proteomes" id="UP000030652">
    <property type="component" value="Unassembled WGS sequence"/>
</dbReference>
<feature type="domain" description="Tll0287-like" evidence="2">
    <location>
        <begin position="73"/>
        <end position="226"/>
    </location>
</feature>
<dbReference type="Pfam" id="PF11845">
    <property type="entry name" value="Tll0287-like"/>
    <property type="match status" value="1"/>
</dbReference>